<dbReference type="InterPro" id="IPR052513">
    <property type="entry name" value="Thioester_dehydratase-like"/>
</dbReference>
<proteinExistence type="predicted"/>
<dbReference type="InterPro" id="IPR002878">
    <property type="entry name" value="ChsH2_C"/>
</dbReference>
<protein>
    <submittedName>
        <fullName evidence="2">Nucleic acid-binding protein</fullName>
    </submittedName>
</protein>
<evidence type="ECO:0000313" key="3">
    <source>
        <dbReference type="Proteomes" id="UP000222824"/>
    </source>
</evidence>
<sequence length="133" mass="13694">MSAPTSNAGHDEWLDALADGDGYALVCPDGHGSLPPRRVCPECGATALAEEPLAETGRVETYNVVHVAGPQFADDVPYVNAVADFGPVRLAGVLRGVEPALDAVSVGDRVAAGVEERATDGERLVAFRPAGGE</sequence>
<dbReference type="Proteomes" id="UP000222824">
    <property type="component" value="Unassembled WGS sequence"/>
</dbReference>
<evidence type="ECO:0000259" key="1">
    <source>
        <dbReference type="Pfam" id="PF01796"/>
    </source>
</evidence>
<keyword evidence="3" id="KW-1185">Reference proteome</keyword>
<dbReference type="SUPFAM" id="SSF50249">
    <property type="entry name" value="Nucleic acid-binding proteins"/>
    <property type="match status" value="1"/>
</dbReference>
<name>A0A2G1WFS4_9EURY</name>
<organism evidence="2 3">
    <name type="scientific">Halorubrum persicum</name>
    <dbReference type="NCBI Taxonomy" id="1383844"/>
    <lineage>
        <taxon>Archaea</taxon>
        <taxon>Methanobacteriati</taxon>
        <taxon>Methanobacteriota</taxon>
        <taxon>Stenosarchaea group</taxon>
        <taxon>Halobacteria</taxon>
        <taxon>Halobacteriales</taxon>
        <taxon>Haloferacaceae</taxon>
        <taxon>Halorubrum</taxon>
    </lineage>
</organism>
<dbReference type="Pfam" id="PF01796">
    <property type="entry name" value="OB_ChsH2_C"/>
    <property type="match status" value="1"/>
</dbReference>
<dbReference type="RefSeq" id="WP_099256366.1">
    <property type="nucleotide sequence ID" value="NZ_NHOA01000139.1"/>
</dbReference>
<dbReference type="PANTHER" id="PTHR34075">
    <property type="entry name" value="BLR3430 PROTEIN"/>
    <property type="match status" value="1"/>
</dbReference>
<dbReference type="AlphaFoldDB" id="A0A2G1WFS4"/>
<dbReference type="Gene3D" id="6.10.30.10">
    <property type="match status" value="1"/>
</dbReference>
<feature type="domain" description="ChsH2 C-terminal OB-fold" evidence="1">
    <location>
        <begin position="51"/>
        <end position="113"/>
    </location>
</feature>
<gene>
    <name evidence="2" type="ORF">DJ69_14970</name>
</gene>
<evidence type="ECO:0000313" key="2">
    <source>
        <dbReference type="EMBL" id="PHQ37833.1"/>
    </source>
</evidence>
<dbReference type="EMBL" id="NHOA01000139">
    <property type="protein sequence ID" value="PHQ37833.1"/>
    <property type="molecule type" value="Genomic_DNA"/>
</dbReference>
<dbReference type="PANTHER" id="PTHR34075:SF5">
    <property type="entry name" value="BLR3430 PROTEIN"/>
    <property type="match status" value="1"/>
</dbReference>
<dbReference type="OrthoDB" id="9573at2157"/>
<accession>A0A2G1WFS4</accession>
<dbReference type="InterPro" id="IPR012340">
    <property type="entry name" value="NA-bd_OB-fold"/>
</dbReference>
<comment type="caution">
    <text evidence="2">The sequence shown here is derived from an EMBL/GenBank/DDBJ whole genome shotgun (WGS) entry which is preliminary data.</text>
</comment>
<reference evidence="2 3" key="1">
    <citation type="journal article" date="2014" name="Front. Microbiol.">
        <title>Population and genomic analysis of the genus Halorubrum.</title>
        <authorList>
            <person name="Fullmer M.S."/>
            <person name="Soucy S.M."/>
            <person name="Swithers K.S."/>
            <person name="Makkay A.M."/>
            <person name="Wheeler R."/>
            <person name="Ventosa A."/>
            <person name="Gogarten J.P."/>
            <person name="Papke R.T."/>
        </authorList>
    </citation>
    <scope>NUCLEOTIDE SEQUENCE [LARGE SCALE GENOMIC DNA]</scope>
    <source>
        <strain evidence="2 3">C49</strain>
    </source>
</reference>